<dbReference type="Proteomes" id="UP000218896">
    <property type="component" value="Unassembled WGS sequence"/>
</dbReference>
<evidence type="ECO:0000259" key="13">
    <source>
        <dbReference type="PROSITE" id="PS50885"/>
    </source>
</evidence>
<keyword evidence="2" id="KW-1003">Cell membrane</keyword>
<feature type="coiled-coil region" evidence="9">
    <location>
        <begin position="309"/>
        <end position="371"/>
    </location>
</feature>
<comment type="similarity">
    <text evidence="7">Belongs to the methyl-accepting chemotaxis (MCP) protein family.</text>
</comment>
<dbReference type="Pfam" id="PF00015">
    <property type="entry name" value="MCPsignal"/>
    <property type="match status" value="1"/>
</dbReference>
<dbReference type="Pfam" id="PF12729">
    <property type="entry name" value="4HB_MCP_1"/>
    <property type="match status" value="1"/>
</dbReference>
<proteinExistence type="inferred from homology"/>
<dbReference type="RefSeq" id="WP_095615935.1">
    <property type="nucleotide sequence ID" value="NZ_NSKD01000001.1"/>
</dbReference>
<reference evidence="14 15" key="1">
    <citation type="submission" date="2017-08" db="EMBL/GenBank/DDBJ databases">
        <title>Halovibrio sewagensis sp. nov., isolated from wastewater of high salinity.</title>
        <authorList>
            <person name="Dong X."/>
            <person name="Zhang G."/>
        </authorList>
    </citation>
    <scope>NUCLEOTIDE SEQUENCE [LARGE SCALE GENOMIC DNA]</scope>
    <source>
        <strain evidence="14 15">YL5-2</strain>
    </source>
</reference>
<dbReference type="EMBL" id="NSKD01000001">
    <property type="protein sequence ID" value="PAU81835.1"/>
    <property type="molecule type" value="Genomic_DNA"/>
</dbReference>
<dbReference type="PROSITE" id="PS50192">
    <property type="entry name" value="T_SNARE"/>
    <property type="match status" value="1"/>
</dbReference>
<organism evidence="14 15">
    <name type="scientific">Halovibrio salipaludis</name>
    <dbReference type="NCBI Taxonomy" id="2032626"/>
    <lineage>
        <taxon>Bacteria</taxon>
        <taxon>Pseudomonadati</taxon>
        <taxon>Pseudomonadota</taxon>
        <taxon>Gammaproteobacteria</taxon>
        <taxon>Oceanospirillales</taxon>
        <taxon>Halomonadaceae</taxon>
        <taxon>Halovibrio</taxon>
    </lineage>
</organism>
<evidence type="ECO:0000256" key="9">
    <source>
        <dbReference type="SAM" id="Coils"/>
    </source>
</evidence>
<evidence type="ECO:0000256" key="5">
    <source>
        <dbReference type="ARBA" id="ARBA00023136"/>
    </source>
</evidence>
<name>A0A2A2FB62_9GAMM</name>
<dbReference type="GO" id="GO:0006935">
    <property type="term" value="P:chemotaxis"/>
    <property type="evidence" value="ECO:0007669"/>
    <property type="project" value="InterPro"/>
</dbReference>
<keyword evidence="2" id="KW-0997">Cell inner membrane</keyword>
<dbReference type="FunFam" id="1.10.287.950:FF:000001">
    <property type="entry name" value="Methyl-accepting chemotaxis sensory transducer"/>
    <property type="match status" value="1"/>
</dbReference>
<dbReference type="Pfam" id="PF00672">
    <property type="entry name" value="HAMP"/>
    <property type="match status" value="1"/>
</dbReference>
<dbReference type="CDD" id="cd06225">
    <property type="entry name" value="HAMP"/>
    <property type="match status" value="1"/>
</dbReference>
<sequence>MQAINKLGLKTKMLLPFALTGLAIVLLGFLNVSTVRNLVGDVDEVSTAFLPAISEILNADRDLHQAYIAQDALIVASREGDPVDPHFETFSENADQALDRMEAASEHMDGTGINDSLSGFHDAFSSWRNSAEAVNEMAANGNPEQARERMKSETIPRFDELRSFYNEAGEFTDEEAVTTASNAADEGRASITTTVTTTLIVLAISIGIFLFATRLITGAINQLRRRLDDIAQGEGDLTRRVESESNDELGRLADSFNAVLGNLQSMIGEIKELATNLDSGADELRQTAKDNSDGIYHQTESINQVATAINEVQSAIEEVSSNANQAAEVTRSTHESASSGSQIIHDASSEVKRLADQIQEAVNVIQKLSEDSGNISTVLDVIRGIADQTNLLALNAAIEAARAGEHGRGFSVVADEVRTLAQRTQKSTTEINDMIENLQSGVSNIVSVMETGRQQATQSVESSNRAEEELNTILEGMNRITDINASVASATEEQTQAVEEINQNVTRINDLAQDSDERSRNLNDVSERLADYARSLSNQVAQFRT</sequence>
<dbReference type="PROSITE" id="PS50885">
    <property type="entry name" value="HAMP"/>
    <property type="match status" value="1"/>
</dbReference>
<comment type="caution">
    <text evidence="14">The sequence shown here is derived from an EMBL/GenBank/DDBJ whole genome shotgun (WGS) entry which is preliminary data.</text>
</comment>
<evidence type="ECO:0000256" key="1">
    <source>
        <dbReference type="ARBA" id="ARBA00004429"/>
    </source>
</evidence>
<dbReference type="OrthoDB" id="2489132at2"/>
<evidence type="ECO:0000256" key="8">
    <source>
        <dbReference type="PROSITE-ProRule" id="PRU00284"/>
    </source>
</evidence>
<dbReference type="InterPro" id="IPR024478">
    <property type="entry name" value="HlyB_4HB_MCP"/>
</dbReference>
<dbReference type="CDD" id="cd11386">
    <property type="entry name" value="MCP_signal"/>
    <property type="match status" value="1"/>
</dbReference>
<feature type="domain" description="Methyl-accepting transducer" evidence="11">
    <location>
        <begin position="273"/>
        <end position="509"/>
    </location>
</feature>
<dbReference type="PRINTS" id="PR00260">
    <property type="entry name" value="CHEMTRNSDUCR"/>
</dbReference>
<comment type="subcellular location">
    <subcellularLocation>
        <location evidence="1">Cell inner membrane</location>
        <topology evidence="1">Multi-pass membrane protein</topology>
    </subcellularLocation>
</comment>
<dbReference type="GO" id="GO:0007165">
    <property type="term" value="P:signal transduction"/>
    <property type="evidence" value="ECO:0007669"/>
    <property type="project" value="UniProtKB-KW"/>
</dbReference>
<evidence type="ECO:0000313" key="14">
    <source>
        <dbReference type="EMBL" id="PAU81835.1"/>
    </source>
</evidence>
<dbReference type="InterPro" id="IPR004090">
    <property type="entry name" value="Chemotax_Me-accpt_rcpt"/>
</dbReference>
<protein>
    <submittedName>
        <fullName evidence="14">Chemotaxis protein</fullName>
    </submittedName>
</protein>
<dbReference type="InterPro" id="IPR003660">
    <property type="entry name" value="HAMP_dom"/>
</dbReference>
<evidence type="ECO:0000256" key="2">
    <source>
        <dbReference type="ARBA" id="ARBA00022519"/>
    </source>
</evidence>
<dbReference type="SUPFAM" id="SSF58104">
    <property type="entry name" value="Methyl-accepting chemotaxis protein (MCP) signaling domain"/>
    <property type="match status" value="1"/>
</dbReference>
<accession>A0A2A2FB62</accession>
<dbReference type="InterPro" id="IPR000727">
    <property type="entry name" value="T_SNARE_dom"/>
</dbReference>
<dbReference type="GO" id="GO:0005886">
    <property type="term" value="C:plasma membrane"/>
    <property type="evidence" value="ECO:0007669"/>
    <property type="project" value="UniProtKB-SubCell"/>
</dbReference>
<dbReference type="PROSITE" id="PS50111">
    <property type="entry name" value="CHEMOTAXIS_TRANSDUC_2"/>
    <property type="match status" value="1"/>
</dbReference>
<dbReference type="SMART" id="SM00283">
    <property type="entry name" value="MA"/>
    <property type="match status" value="1"/>
</dbReference>
<dbReference type="GO" id="GO:0004888">
    <property type="term" value="F:transmembrane signaling receptor activity"/>
    <property type="evidence" value="ECO:0007669"/>
    <property type="project" value="InterPro"/>
</dbReference>
<gene>
    <name evidence="14" type="ORF">CK501_01395</name>
</gene>
<dbReference type="PANTHER" id="PTHR32089:SF119">
    <property type="entry name" value="METHYL-ACCEPTING CHEMOTAXIS PROTEIN CTPL"/>
    <property type="match status" value="1"/>
</dbReference>
<keyword evidence="9" id="KW-0175">Coiled coil</keyword>
<dbReference type="AlphaFoldDB" id="A0A2A2FB62"/>
<keyword evidence="5 10" id="KW-0472">Membrane</keyword>
<evidence type="ECO:0000259" key="11">
    <source>
        <dbReference type="PROSITE" id="PS50111"/>
    </source>
</evidence>
<keyword evidence="6 8" id="KW-0807">Transducer</keyword>
<evidence type="ECO:0000256" key="4">
    <source>
        <dbReference type="ARBA" id="ARBA00022989"/>
    </source>
</evidence>
<feature type="transmembrane region" description="Helical" evidence="10">
    <location>
        <begin position="198"/>
        <end position="217"/>
    </location>
</feature>
<evidence type="ECO:0000259" key="12">
    <source>
        <dbReference type="PROSITE" id="PS50192"/>
    </source>
</evidence>
<keyword evidence="4 10" id="KW-1133">Transmembrane helix</keyword>
<evidence type="ECO:0000313" key="15">
    <source>
        <dbReference type="Proteomes" id="UP000218896"/>
    </source>
</evidence>
<keyword evidence="3 10" id="KW-0812">Transmembrane</keyword>
<evidence type="ECO:0000256" key="7">
    <source>
        <dbReference type="ARBA" id="ARBA00029447"/>
    </source>
</evidence>
<dbReference type="InterPro" id="IPR004089">
    <property type="entry name" value="MCPsignal_dom"/>
</dbReference>
<dbReference type="PANTHER" id="PTHR32089">
    <property type="entry name" value="METHYL-ACCEPTING CHEMOTAXIS PROTEIN MCPB"/>
    <property type="match status" value="1"/>
</dbReference>
<dbReference type="Gene3D" id="1.10.287.950">
    <property type="entry name" value="Methyl-accepting chemotaxis protein"/>
    <property type="match status" value="1"/>
</dbReference>
<keyword evidence="15" id="KW-1185">Reference proteome</keyword>
<feature type="domain" description="HAMP" evidence="13">
    <location>
        <begin position="214"/>
        <end position="268"/>
    </location>
</feature>
<feature type="domain" description="T-SNARE coiled-coil homology" evidence="12">
    <location>
        <begin position="460"/>
        <end position="522"/>
    </location>
</feature>
<evidence type="ECO:0000256" key="10">
    <source>
        <dbReference type="SAM" id="Phobius"/>
    </source>
</evidence>
<evidence type="ECO:0000256" key="3">
    <source>
        <dbReference type="ARBA" id="ARBA00022692"/>
    </source>
</evidence>
<dbReference type="SMART" id="SM00304">
    <property type="entry name" value="HAMP"/>
    <property type="match status" value="1"/>
</dbReference>
<evidence type="ECO:0000256" key="6">
    <source>
        <dbReference type="ARBA" id="ARBA00023224"/>
    </source>
</evidence>